<accession>A0A9P4W7F6</accession>
<keyword evidence="3" id="KW-1185">Reference proteome</keyword>
<protein>
    <recommendedName>
        <fullName evidence="4">Hydrophobin</fullName>
    </recommendedName>
</protein>
<organism evidence="2 3">
    <name type="scientific">Curvularia kusanoi</name>
    <name type="common">Cochliobolus kusanoi</name>
    <dbReference type="NCBI Taxonomy" id="90978"/>
    <lineage>
        <taxon>Eukaryota</taxon>
        <taxon>Fungi</taxon>
        <taxon>Dikarya</taxon>
        <taxon>Ascomycota</taxon>
        <taxon>Pezizomycotina</taxon>
        <taxon>Dothideomycetes</taxon>
        <taxon>Pleosporomycetidae</taxon>
        <taxon>Pleosporales</taxon>
        <taxon>Pleosporineae</taxon>
        <taxon>Pleosporaceae</taxon>
        <taxon>Curvularia</taxon>
    </lineage>
</organism>
<keyword evidence="1" id="KW-0732">Signal</keyword>
<dbReference type="OrthoDB" id="3796789at2759"/>
<sequence length="116" mass="11615">MQLTNILALLALTASGALAAPPVIVKKPAPAPKPVKPVPPPPPPPVINTQINTCSSGAPYCCAPTNSDGSGGSTCKLATTSCNSISICCNNAQNGEGVAAQFCSATNTLQQPVLFI</sequence>
<comment type="caution">
    <text evidence="2">The sequence shown here is derived from an EMBL/GenBank/DDBJ whole genome shotgun (WGS) entry which is preliminary data.</text>
</comment>
<reference evidence="2" key="1">
    <citation type="submission" date="2019-04" db="EMBL/GenBank/DDBJ databases">
        <title>Sequencing of skin fungus with MAO and IRED activity.</title>
        <authorList>
            <person name="Marsaioli A.J."/>
            <person name="Bonatto J.M.C."/>
            <person name="Reis Junior O."/>
        </authorList>
    </citation>
    <scope>NUCLEOTIDE SEQUENCE</scope>
    <source>
        <strain evidence="2">30M1</strain>
    </source>
</reference>
<evidence type="ECO:0008006" key="4">
    <source>
        <dbReference type="Google" id="ProtNLM"/>
    </source>
</evidence>
<feature type="chain" id="PRO_5040294862" description="Hydrophobin" evidence="1">
    <location>
        <begin position="20"/>
        <end position="116"/>
    </location>
</feature>
<evidence type="ECO:0000256" key="1">
    <source>
        <dbReference type="SAM" id="SignalP"/>
    </source>
</evidence>
<feature type="signal peptide" evidence="1">
    <location>
        <begin position="1"/>
        <end position="19"/>
    </location>
</feature>
<dbReference type="AlphaFoldDB" id="A0A9P4W7F6"/>
<proteinExistence type="predicted"/>
<name>A0A9P4W7F6_CURKU</name>
<gene>
    <name evidence="2" type="ORF">E8E13_001292</name>
</gene>
<evidence type="ECO:0000313" key="3">
    <source>
        <dbReference type="Proteomes" id="UP000801428"/>
    </source>
</evidence>
<dbReference type="EMBL" id="SWKU01000028">
    <property type="protein sequence ID" value="KAF2996199.1"/>
    <property type="molecule type" value="Genomic_DNA"/>
</dbReference>
<evidence type="ECO:0000313" key="2">
    <source>
        <dbReference type="EMBL" id="KAF2996199.1"/>
    </source>
</evidence>
<dbReference type="Proteomes" id="UP000801428">
    <property type="component" value="Unassembled WGS sequence"/>
</dbReference>